<protein>
    <submittedName>
        <fullName evidence="4">Putative two component transcriptional regulator, winged helix family</fullName>
    </submittedName>
</protein>
<dbReference type="InParanoid" id="D6TLP0"/>
<evidence type="ECO:0000256" key="1">
    <source>
        <dbReference type="ARBA" id="ARBA00023125"/>
    </source>
</evidence>
<dbReference type="InterPro" id="IPR049052">
    <property type="entry name" value="nSTAND1"/>
</dbReference>
<evidence type="ECO:0000313" key="5">
    <source>
        <dbReference type="Proteomes" id="UP000004508"/>
    </source>
</evidence>
<dbReference type="InterPro" id="IPR027417">
    <property type="entry name" value="P-loop_NTPase"/>
</dbReference>
<comment type="caution">
    <text evidence="4">The sequence shown here is derived from an EMBL/GenBank/DDBJ whole genome shotgun (WGS) entry which is preliminary data.</text>
</comment>
<dbReference type="Gene3D" id="3.40.50.300">
    <property type="entry name" value="P-loop containing nucleotide triphosphate hydrolases"/>
    <property type="match status" value="1"/>
</dbReference>
<dbReference type="Proteomes" id="UP000004508">
    <property type="component" value="Unassembled WGS sequence"/>
</dbReference>
<dbReference type="InterPro" id="IPR001867">
    <property type="entry name" value="OmpR/PhoB-type_DNA-bd"/>
</dbReference>
<dbReference type="GO" id="GO:0003677">
    <property type="term" value="F:DNA binding"/>
    <property type="evidence" value="ECO:0007669"/>
    <property type="project" value="UniProtKB-UniRule"/>
</dbReference>
<dbReference type="EMBL" id="ADVG01000002">
    <property type="protein sequence ID" value="EFH86690.1"/>
    <property type="molecule type" value="Genomic_DNA"/>
</dbReference>
<name>D6TLP0_KTERA</name>
<keyword evidence="1 2" id="KW-0238">DNA-binding</keyword>
<evidence type="ECO:0000256" key="2">
    <source>
        <dbReference type="PROSITE-ProRule" id="PRU01091"/>
    </source>
</evidence>
<dbReference type="RefSeq" id="WP_007911222.1">
    <property type="nucleotide sequence ID" value="NZ_ADVG01000002.1"/>
</dbReference>
<sequence>MDNKLERPLQFRWQDAENVMNVLRAGNSCALLGMDGVGKSRFMQHLVMPAVLEHYLGEKSKHMHCLLLSAHELTSISALACYRRMALLLNEVMRRYGLPPAEENPLLLTNEDIASTLLLQRVEQLMQQDEQLTLVYFFDELDSVYTQVEPQFLRFLQALRYRAQGRVCYVLASNNPPKLLGETRTRKQMSDAFSELVNGRVLGVRPLEREDAYLLIERGLPAALHEGFPLSLVTLQRLLFEVTGGHHGLLRTTLLLLEQGQVALQERESITTLSEKLLRNGTINSKCEQLWESLSEPEQQCLKQLQKGQLVKATVSQQLTNRQVNDIFAWLQLKGVLVESSRSKTYRCFSPLLATYISHQFSAASPGLQIDFTRYRCWIDGVLQTDYLRPHELRLLRYLADHAGEVCSRRDTTRAVYNEAYSSATDDARLDALVERTRRHMGDDPRAPRFLITVRGAGHQLNEYLSRDPQTE</sequence>
<feature type="DNA-binding region" description="OmpR/PhoB-type" evidence="2">
    <location>
        <begin position="358"/>
        <end position="463"/>
    </location>
</feature>
<dbReference type="SMART" id="SM00862">
    <property type="entry name" value="Trans_reg_C"/>
    <property type="match status" value="1"/>
</dbReference>
<dbReference type="InterPro" id="IPR016032">
    <property type="entry name" value="Sig_transdc_resp-reg_C-effctor"/>
</dbReference>
<dbReference type="eggNOG" id="COG1672">
    <property type="taxonomic scope" value="Bacteria"/>
</dbReference>
<dbReference type="CDD" id="cd00383">
    <property type="entry name" value="trans_reg_C"/>
    <property type="match status" value="1"/>
</dbReference>
<proteinExistence type="predicted"/>
<accession>D6TLP0</accession>
<dbReference type="OrthoDB" id="144889at2"/>
<dbReference type="InterPro" id="IPR036388">
    <property type="entry name" value="WH-like_DNA-bd_sf"/>
</dbReference>
<reference evidence="4 5" key="1">
    <citation type="journal article" date="2011" name="Stand. Genomic Sci.">
        <title>Non-contiguous finished genome sequence and contextual data of the filamentous soil bacterium Ktedonobacter racemifer type strain (SOSP1-21).</title>
        <authorList>
            <person name="Chang Y.J."/>
            <person name="Land M."/>
            <person name="Hauser L."/>
            <person name="Chertkov O."/>
            <person name="Del Rio T.G."/>
            <person name="Nolan M."/>
            <person name="Copeland A."/>
            <person name="Tice H."/>
            <person name="Cheng J.F."/>
            <person name="Lucas S."/>
            <person name="Han C."/>
            <person name="Goodwin L."/>
            <person name="Pitluck S."/>
            <person name="Ivanova N."/>
            <person name="Ovchinikova G."/>
            <person name="Pati A."/>
            <person name="Chen A."/>
            <person name="Palaniappan K."/>
            <person name="Mavromatis K."/>
            <person name="Liolios K."/>
            <person name="Brettin T."/>
            <person name="Fiebig A."/>
            <person name="Rohde M."/>
            <person name="Abt B."/>
            <person name="Goker M."/>
            <person name="Detter J.C."/>
            <person name="Woyke T."/>
            <person name="Bristow J."/>
            <person name="Eisen J.A."/>
            <person name="Markowitz V."/>
            <person name="Hugenholtz P."/>
            <person name="Kyrpides N.C."/>
            <person name="Klenk H.P."/>
            <person name="Lapidus A."/>
        </authorList>
    </citation>
    <scope>NUCLEOTIDE SEQUENCE [LARGE SCALE GENOMIC DNA]</scope>
    <source>
        <strain evidence="5">DSM 44963</strain>
    </source>
</reference>
<dbReference type="Pfam" id="PF20703">
    <property type="entry name" value="nSTAND1"/>
    <property type="match status" value="1"/>
</dbReference>
<dbReference type="eggNOG" id="COG0745">
    <property type="taxonomic scope" value="Bacteria"/>
</dbReference>
<dbReference type="SUPFAM" id="SSF46894">
    <property type="entry name" value="C-terminal effector domain of the bipartite response regulators"/>
    <property type="match status" value="1"/>
</dbReference>
<dbReference type="Pfam" id="PF00486">
    <property type="entry name" value="Trans_reg_C"/>
    <property type="match status" value="1"/>
</dbReference>
<gene>
    <name evidence="4" type="ORF">Krac_8001</name>
</gene>
<feature type="domain" description="OmpR/PhoB-type" evidence="3">
    <location>
        <begin position="358"/>
        <end position="463"/>
    </location>
</feature>
<dbReference type="GO" id="GO:0006355">
    <property type="term" value="P:regulation of DNA-templated transcription"/>
    <property type="evidence" value="ECO:0007669"/>
    <property type="project" value="InterPro"/>
</dbReference>
<dbReference type="GO" id="GO:0000160">
    <property type="term" value="P:phosphorelay signal transduction system"/>
    <property type="evidence" value="ECO:0007669"/>
    <property type="project" value="InterPro"/>
</dbReference>
<dbReference type="AlphaFoldDB" id="D6TLP0"/>
<dbReference type="STRING" id="485913.Krac_8001"/>
<evidence type="ECO:0000259" key="3">
    <source>
        <dbReference type="PROSITE" id="PS51755"/>
    </source>
</evidence>
<dbReference type="SUPFAM" id="SSF52540">
    <property type="entry name" value="P-loop containing nucleoside triphosphate hydrolases"/>
    <property type="match status" value="1"/>
</dbReference>
<dbReference type="Gene3D" id="1.10.10.10">
    <property type="entry name" value="Winged helix-like DNA-binding domain superfamily/Winged helix DNA-binding domain"/>
    <property type="match status" value="1"/>
</dbReference>
<dbReference type="PROSITE" id="PS51755">
    <property type="entry name" value="OMPR_PHOB"/>
    <property type="match status" value="1"/>
</dbReference>
<organism evidence="4 5">
    <name type="scientific">Ktedonobacter racemifer DSM 44963</name>
    <dbReference type="NCBI Taxonomy" id="485913"/>
    <lineage>
        <taxon>Bacteria</taxon>
        <taxon>Bacillati</taxon>
        <taxon>Chloroflexota</taxon>
        <taxon>Ktedonobacteria</taxon>
        <taxon>Ktedonobacterales</taxon>
        <taxon>Ktedonobacteraceae</taxon>
        <taxon>Ktedonobacter</taxon>
    </lineage>
</organism>
<keyword evidence="5" id="KW-1185">Reference proteome</keyword>
<evidence type="ECO:0000313" key="4">
    <source>
        <dbReference type="EMBL" id="EFH86690.1"/>
    </source>
</evidence>